<dbReference type="GO" id="GO:0010521">
    <property type="term" value="F:telomerase inhibitor activity"/>
    <property type="evidence" value="ECO:0007669"/>
    <property type="project" value="TreeGrafter"/>
</dbReference>
<evidence type="ECO:0000256" key="6">
    <source>
        <dbReference type="ARBA" id="ARBA00023125"/>
    </source>
</evidence>
<dbReference type="GO" id="GO:0098505">
    <property type="term" value="F:G-rich strand telomeric DNA binding"/>
    <property type="evidence" value="ECO:0007669"/>
    <property type="project" value="TreeGrafter"/>
</dbReference>
<evidence type="ECO:0000313" key="10">
    <source>
        <dbReference type="Proteomes" id="UP000274504"/>
    </source>
</evidence>
<dbReference type="EMBL" id="UYSG01004971">
    <property type="protein sequence ID" value="VDL58657.1"/>
    <property type="molecule type" value="Genomic_DNA"/>
</dbReference>
<evidence type="ECO:0000313" key="11">
    <source>
        <dbReference type="WBParaSite" id="HDID_0000634001-mRNA-1"/>
    </source>
</evidence>
<evidence type="ECO:0000256" key="5">
    <source>
        <dbReference type="ARBA" id="ARBA00022895"/>
    </source>
</evidence>
<dbReference type="GO" id="GO:0016233">
    <property type="term" value="P:telomere capping"/>
    <property type="evidence" value="ECO:0007669"/>
    <property type="project" value="TreeGrafter"/>
</dbReference>
<proteinExistence type="inferred from homology"/>
<evidence type="ECO:0000256" key="7">
    <source>
        <dbReference type="ARBA" id="ARBA00023242"/>
    </source>
</evidence>
<sequence length="211" mass="24018">MEGIDGSKDFTEFQYSFTELHELCEGRHNIIAVVKFFKPPRKTTGSGFSMFASPSPTMNICNLTRLHDVKPNSFFNTDAEVVGIYTYPEDQTIDLILCLWDGEPSTDCQNLQPFYNHLDLERPPTVERMTVDPHLVCITGHTLHPLESDWSVCVFVFDEHAVAARNLKPGDMIRLYNAHCVLKYNVSKLFLYFPKFVKFISLDGGGAILIF</sequence>
<dbReference type="InterPro" id="IPR028389">
    <property type="entry name" value="POT1"/>
</dbReference>
<evidence type="ECO:0000256" key="2">
    <source>
        <dbReference type="ARBA" id="ARBA00004574"/>
    </source>
</evidence>
<evidence type="ECO:0000259" key="8">
    <source>
        <dbReference type="Pfam" id="PF16686"/>
    </source>
</evidence>
<dbReference type="STRING" id="6216.A0A0R3SN25"/>
<protein>
    <submittedName>
        <fullName evidence="11">POT1PC domain-containing protein</fullName>
    </submittedName>
</protein>
<dbReference type="GO" id="GO:0000783">
    <property type="term" value="C:nuclear telomere cap complex"/>
    <property type="evidence" value="ECO:0007669"/>
    <property type="project" value="TreeGrafter"/>
</dbReference>
<dbReference type="OrthoDB" id="2186770at2759"/>
<comment type="subcellular location">
    <subcellularLocation>
        <location evidence="2">Chromosome</location>
        <location evidence="2">Telomere</location>
    </subcellularLocation>
    <subcellularLocation>
        <location evidence="1">Nucleus</location>
    </subcellularLocation>
</comment>
<dbReference type="AlphaFoldDB" id="A0A0R3SN25"/>
<evidence type="ECO:0000256" key="3">
    <source>
        <dbReference type="ARBA" id="ARBA00008442"/>
    </source>
</evidence>
<keyword evidence="6" id="KW-0238">DNA-binding</keyword>
<evidence type="ECO:0000256" key="4">
    <source>
        <dbReference type="ARBA" id="ARBA00022454"/>
    </source>
</evidence>
<dbReference type="Pfam" id="PF16686">
    <property type="entry name" value="POT1PC"/>
    <property type="match status" value="1"/>
</dbReference>
<comment type="similarity">
    <text evidence="3">Belongs to the telombin family.</text>
</comment>
<keyword evidence="7" id="KW-0539">Nucleus</keyword>
<gene>
    <name evidence="9" type="ORF">HDID_LOCUS6339</name>
</gene>
<dbReference type="PANTHER" id="PTHR14513:SF0">
    <property type="entry name" value="PROTECTION OF TELOMERES PROTEIN 1"/>
    <property type="match status" value="1"/>
</dbReference>
<organism evidence="11">
    <name type="scientific">Hymenolepis diminuta</name>
    <name type="common">Rat tapeworm</name>
    <dbReference type="NCBI Taxonomy" id="6216"/>
    <lineage>
        <taxon>Eukaryota</taxon>
        <taxon>Metazoa</taxon>
        <taxon>Spiralia</taxon>
        <taxon>Lophotrochozoa</taxon>
        <taxon>Platyhelminthes</taxon>
        <taxon>Cestoda</taxon>
        <taxon>Eucestoda</taxon>
        <taxon>Cyclophyllidea</taxon>
        <taxon>Hymenolepididae</taxon>
        <taxon>Hymenolepis</taxon>
    </lineage>
</organism>
<dbReference type="InterPro" id="IPR012340">
    <property type="entry name" value="NA-bd_OB-fold"/>
</dbReference>
<accession>A0A0R3SN25</accession>
<dbReference type="GO" id="GO:0032210">
    <property type="term" value="P:regulation of telomere maintenance via telomerase"/>
    <property type="evidence" value="ECO:0007669"/>
    <property type="project" value="TreeGrafter"/>
</dbReference>
<dbReference type="WBParaSite" id="HDID_0000634001-mRNA-1">
    <property type="protein sequence ID" value="HDID_0000634001-mRNA-1"/>
    <property type="gene ID" value="HDID_0000634001"/>
</dbReference>
<dbReference type="InterPro" id="IPR032042">
    <property type="entry name" value="POT1PC"/>
</dbReference>
<name>A0A0R3SN25_HYMDI</name>
<dbReference type="Proteomes" id="UP000274504">
    <property type="component" value="Unassembled WGS sequence"/>
</dbReference>
<evidence type="ECO:0000313" key="9">
    <source>
        <dbReference type="EMBL" id="VDL58657.1"/>
    </source>
</evidence>
<keyword evidence="4" id="KW-0158">Chromosome</keyword>
<feature type="domain" description="Protection of telomeres protein 1 ssDNA-binding" evidence="8">
    <location>
        <begin position="66"/>
        <end position="183"/>
    </location>
</feature>
<evidence type="ECO:0000256" key="1">
    <source>
        <dbReference type="ARBA" id="ARBA00004123"/>
    </source>
</evidence>
<dbReference type="SUPFAM" id="SSF50249">
    <property type="entry name" value="Nucleic acid-binding proteins"/>
    <property type="match status" value="1"/>
</dbReference>
<reference evidence="11" key="1">
    <citation type="submission" date="2017-02" db="UniProtKB">
        <authorList>
            <consortium name="WormBaseParasite"/>
        </authorList>
    </citation>
    <scope>IDENTIFICATION</scope>
</reference>
<dbReference type="PANTHER" id="PTHR14513">
    <property type="entry name" value="PROTECTION OF TELOMERES 1"/>
    <property type="match status" value="1"/>
</dbReference>
<dbReference type="Gene3D" id="2.40.50.140">
    <property type="entry name" value="Nucleic acid-binding proteins"/>
    <property type="match status" value="1"/>
</dbReference>
<reference evidence="9 10" key="2">
    <citation type="submission" date="2018-11" db="EMBL/GenBank/DDBJ databases">
        <authorList>
            <consortium name="Pathogen Informatics"/>
        </authorList>
    </citation>
    <scope>NUCLEOTIDE SEQUENCE [LARGE SCALE GENOMIC DNA]</scope>
</reference>
<keyword evidence="5" id="KW-0779">Telomere</keyword>